<sequence>MIGKKSRGFATGKAQEKINLRNAQLKLIRTMCENFTRGDYHITLTHEKLLSREDQKKNLEKFLRKLRAEVKKQTGREMRYVCVREDRGVRPHYHLVCEKFPLRVDLLAEMWTWGRVDVGTLDGNPDYGWLARYLTKQEDQDKGKKRWSQSKNLRKPYEAPAKVLKRKSLAQKPKAPKGYYVLSYYHNATAAGYEWQYMICIRLDRKQELPLDIQMQLEEEGVWSAYESSVAQFGL</sequence>
<dbReference type="AlphaFoldDB" id="A0A9E1GLV9"/>
<dbReference type="Pfam" id="PF23343">
    <property type="entry name" value="REP_ORF2-G2P"/>
    <property type="match status" value="1"/>
</dbReference>
<evidence type="ECO:0000313" key="4">
    <source>
        <dbReference type="Proteomes" id="UP000811365"/>
    </source>
</evidence>
<dbReference type="InterPro" id="IPR056906">
    <property type="entry name" value="ORF2/G2P_dom"/>
</dbReference>
<feature type="domain" description="Replication-associated protein ORF2/G2P" evidence="2">
    <location>
        <begin position="40"/>
        <end position="137"/>
    </location>
</feature>
<comment type="caution">
    <text evidence="3">The sequence shown here is derived from an EMBL/GenBank/DDBJ whole genome shotgun (WGS) entry which is preliminary data.</text>
</comment>
<accession>A0A9E1GLV9</accession>
<evidence type="ECO:0000259" key="2">
    <source>
        <dbReference type="Pfam" id="PF23343"/>
    </source>
</evidence>
<protein>
    <recommendedName>
        <fullName evidence="2">Replication-associated protein ORF2/G2P domain-containing protein</fullName>
    </recommendedName>
</protein>
<feature type="coiled-coil region" evidence="1">
    <location>
        <begin position="49"/>
        <end position="76"/>
    </location>
</feature>
<dbReference type="Proteomes" id="UP000811365">
    <property type="component" value="Unassembled WGS sequence"/>
</dbReference>
<keyword evidence="1" id="KW-0175">Coiled coil</keyword>
<reference evidence="3" key="1">
    <citation type="submission" date="2021-02" db="EMBL/GenBank/DDBJ databases">
        <title>Infant gut strain persistence is associated with maternal origin, phylogeny, and functional potential including surface adhesion and iron acquisition.</title>
        <authorList>
            <person name="Lou Y.C."/>
        </authorList>
    </citation>
    <scope>NUCLEOTIDE SEQUENCE</scope>
    <source>
        <strain evidence="3">L2_039_000G1_dasL2_039_000G1_maxbin2.maxbin.077</strain>
    </source>
</reference>
<evidence type="ECO:0000313" key="3">
    <source>
        <dbReference type="EMBL" id="MBS6622776.1"/>
    </source>
</evidence>
<name>A0A9E1GLV9_9FIRM</name>
<gene>
    <name evidence="3" type="ORF">KH315_11540</name>
</gene>
<dbReference type="EMBL" id="JAGZYH010000049">
    <property type="protein sequence ID" value="MBS6622776.1"/>
    <property type="molecule type" value="Genomic_DNA"/>
</dbReference>
<evidence type="ECO:0000256" key="1">
    <source>
        <dbReference type="SAM" id="Coils"/>
    </source>
</evidence>
<organism evidence="3 4">
    <name type="scientific">Faecalibacterium prausnitzii</name>
    <dbReference type="NCBI Taxonomy" id="853"/>
    <lineage>
        <taxon>Bacteria</taxon>
        <taxon>Bacillati</taxon>
        <taxon>Bacillota</taxon>
        <taxon>Clostridia</taxon>
        <taxon>Eubacteriales</taxon>
        <taxon>Oscillospiraceae</taxon>
        <taxon>Faecalibacterium</taxon>
    </lineage>
</organism>
<proteinExistence type="predicted"/>